<dbReference type="KEGG" id="copr:Cop2CBH44_25950"/>
<dbReference type="InterPro" id="IPR036249">
    <property type="entry name" value="Thioredoxin-like_sf"/>
</dbReference>
<proteinExistence type="predicted"/>
<accession>A0A7G1HZG9</accession>
<evidence type="ECO:0000313" key="2">
    <source>
        <dbReference type="Proteomes" id="UP000594042"/>
    </source>
</evidence>
<protein>
    <submittedName>
        <fullName evidence="1">DsbA family protein</fullName>
    </submittedName>
</protein>
<dbReference type="Gene3D" id="3.40.30.10">
    <property type="entry name" value="Glutaredoxin"/>
    <property type="match status" value="1"/>
</dbReference>
<dbReference type="EMBL" id="AP023322">
    <property type="protein sequence ID" value="BCI64242.1"/>
    <property type="molecule type" value="Genomic_DNA"/>
</dbReference>
<gene>
    <name evidence="1" type="ORF">Cop2CBH44_25950</name>
</gene>
<dbReference type="AlphaFoldDB" id="A0A7G1HZG9"/>
<name>A0A7G1HZG9_9BACT</name>
<sequence length="208" mass="24800">MKSKLVYIIDPYCIWCYGNELIINHVYETYHHRLDFKILPVGMWSENNRRNATPELARMLKYQARKVSDITEVVFGNNFFNLINDTSRIFDSEIPAMAITTIDKYWRHLSMAFCNLLLRAFYYEGKDLSDKSVYEQLARRLELSPEEFLYYQYSDEIKLLTKERFSEARSLTYEYPSLLLVDFIGGVHPISNGYTRYSEIQRRINCFL</sequence>
<organism evidence="1 2">
    <name type="scientific">Coprobacter secundus subsp. similis</name>
    <dbReference type="NCBI Taxonomy" id="2751153"/>
    <lineage>
        <taxon>Bacteria</taxon>
        <taxon>Pseudomonadati</taxon>
        <taxon>Bacteroidota</taxon>
        <taxon>Bacteroidia</taxon>
        <taxon>Bacteroidales</taxon>
        <taxon>Barnesiellaceae</taxon>
        <taxon>Coprobacter</taxon>
    </lineage>
</organism>
<dbReference type="SUPFAM" id="SSF52833">
    <property type="entry name" value="Thioredoxin-like"/>
    <property type="match status" value="1"/>
</dbReference>
<evidence type="ECO:0000313" key="1">
    <source>
        <dbReference type="EMBL" id="BCI64242.1"/>
    </source>
</evidence>
<dbReference type="Gene3D" id="1.10.472.60">
    <property type="entry name" value="putative protein disulfide isomerase domain"/>
    <property type="match status" value="1"/>
</dbReference>
<dbReference type="Proteomes" id="UP000594042">
    <property type="component" value="Chromosome"/>
</dbReference>
<keyword evidence="2" id="KW-1185">Reference proteome</keyword>
<reference evidence="2" key="1">
    <citation type="submission" date="2020-07" db="EMBL/GenBank/DDBJ databases">
        <title>Complete genome sequencing of Coprobacter sp. strain 2CBH44.</title>
        <authorList>
            <person name="Sakamoto M."/>
            <person name="Murakami T."/>
            <person name="Mori H."/>
        </authorList>
    </citation>
    <scope>NUCLEOTIDE SEQUENCE [LARGE SCALE GENOMIC DNA]</scope>
    <source>
        <strain evidence="2">2CBH44</strain>
    </source>
</reference>
<dbReference type="RefSeq" id="WP_021929634.1">
    <property type="nucleotide sequence ID" value="NZ_AP023322.1"/>
</dbReference>